<keyword evidence="1 3" id="KW-0378">Hydrolase</keyword>
<evidence type="ECO:0000256" key="3">
    <source>
        <dbReference type="PIRNR" id="PIRNR000948"/>
    </source>
</evidence>
<accession>A0A0F7ZM68</accession>
<dbReference type="GO" id="GO:0004767">
    <property type="term" value="F:sphingomyelin phosphodiesterase activity"/>
    <property type="evidence" value="ECO:0007669"/>
    <property type="project" value="UniProtKB-UniRule"/>
</dbReference>
<comment type="similarity">
    <text evidence="3">Belongs to the acid sphingomyelinase family.</text>
</comment>
<keyword evidence="2" id="KW-0325">Glycoprotein</keyword>
<dbReference type="Pfam" id="PF00149">
    <property type="entry name" value="Metallophos"/>
    <property type="match status" value="1"/>
</dbReference>
<comment type="function">
    <text evidence="3">Converts sphingomyelin to ceramide.</text>
</comment>
<dbReference type="GO" id="GO:0016020">
    <property type="term" value="C:membrane"/>
    <property type="evidence" value="ECO:0007669"/>
    <property type="project" value="GOC"/>
</dbReference>
<dbReference type="PANTHER" id="PTHR10340:SF34">
    <property type="entry name" value="SPHINGOMYELIN PHOSPHODIESTERASE"/>
    <property type="match status" value="1"/>
</dbReference>
<dbReference type="Gene3D" id="3.60.21.10">
    <property type="match status" value="1"/>
</dbReference>
<dbReference type="PANTHER" id="PTHR10340">
    <property type="entry name" value="SPHINGOMYELIN PHOSPHODIESTERASE"/>
    <property type="match status" value="1"/>
</dbReference>
<dbReference type="AlphaFoldDB" id="A0A0F7ZM68"/>
<feature type="binding site" evidence="4">
    <location>
        <position position="245"/>
    </location>
    <ligand>
        <name>Zn(2+)</name>
        <dbReference type="ChEBI" id="CHEBI:29105"/>
        <label>2</label>
    </ligand>
</feature>
<dbReference type="PIRSF" id="PIRSF000948">
    <property type="entry name" value="Sphingomy_PDE"/>
    <property type="match status" value="1"/>
</dbReference>
<dbReference type="EMBL" id="KQ030562">
    <property type="protein sequence ID" value="KJZ71755.1"/>
    <property type="molecule type" value="Genomic_DNA"/>
</dbReference>
<dbReference type="GO" id="GO:0046872">
    <property type="term" value="F:metal ion binding"/>
    <property type="evidence" value="ECO:0007669"/>
    <property type="project" value="UniProtKB-KW"/>
</dbReference>
<dbReference type="InterPro" id="IPR011160">
    <property type="entry name" value="Sphingomy_PDE"/>
</dbReference>
<dbReference type="CDD" id="cd00842">
    <property type="entry name" value="MPP_ASMase"/>
    <property type="match status" value="1"/>
</dbReference>
<dbReference type="GO" id="GO:0006685">
    <property type="term" value="P:sphingomyelin catabolic process"/>
    <property type="evidence" value="ECO:0007669"/>
    <property type="project" value="UniProtKB-UniRule"/>
</dbReference>
<feature type="binding site" evidence="4">
    <location>
        <position position="427"/>
    </location>
    <ligand>
        <name>Zn(2+)</name>
        <dbReference type="ChEBI" id="CHEBI:29105"/>
        <label>1</label>
    </ligand>
</feature>
<organism evidence="8 9">
    <name type="scientific">Hirsutella minnesotensis 3608</name>
    <dbReference type="NCBI Taxonomy" id="1043627"/>
    <lineage>
        <taxon>Eukaryota</taxon>
        <taxon>Fungi</taxon>
        <taxon>Dikarya</taxon>
        <taxon>Ascomycota</taxon>
        <taxon>Pezizomycotina</taxon>
        <taxon>Sordariomycetes</taxon>
        <taxon>Hypocreomycetidae</taxon>
        <taxon>Hypocreales</taxon>
        <taxon>Ophiocordycipitaceae</taxon>
        <taxon>Hirsutella</taxon>
    </lineage>
</organism>
<dbReference type="SUPFAM" id="SSF56300">
    <property type="entry name" value="Metallo-dependent phosphatases"/>
    <property type="match status" value="1"/>
</dbReference>
<dbReference type="Proteomes" id="UP000054481">
    <property type="component" value="Unassembled WGS sequence"/>
</dbReference>
<keyword evidence="6" id="KW-0732">Signal</keyword>
<dbReference type="GO" id="GO:0016798">
    <property type="term" value="F:hydrolase activity, acting on glycosyl bonds"/>
    <property type="evidence" value="ECO:0007669"/>
    <property type="project" value="UniProtKB-KW"/>
</dbReference>
<keyword evidence="4" id="KW-0862">Zinc</keyword>
<gene>
    <name evidence="8" type="ORF">HIM_08840</name>
</gene>
<protein>
    <recommendedName>
        <fullName evidence="3">Sphingomyelin phosphodiesterase</fullName>
    </recommendedName>
</protein>
<keyword evidence="9" id="KW-1185">Reference proteome</keyword>
<proteinExistence type="inferred from homology"/>
<evidence type="ECO:0000313" key="9">
    <source>
        <dbReference type="Proteomes" id="UP000054481"/>
    </source>
</evidence>
<dbReference type="InterPro" id="IPR004843">
    <property type="entry name" value="Calcineurin-like_PHP"/>
</dbReference>
<feature type="disulfide bond" evidence="5">
    <location>
        <begin position="559"/>
        <end position="563"/>
    </location>
</feature>
<comment type="cofactor">
    <cofactor evidence="4">
        <name>Zn(2+)</name>
        <dbReference type="ChEBI" id="CHEBI:29105"/>
    </cofactor>
    <text evidence="4">Binds 2 Zn(2+) ions per subunit.</text>
</comment>
<dbReference type="InterPro" id="IPR041805">
    <property type="entry name" value="ASMase/PPN1_MPP"/>
</dbReference>
<keyword evidence="4" id="KW-0479">Metal-binding</keyword>
<evidence type="ECO:0000313" key="8">
    <source>
        <dbReference type="EMBL" id="KJZ71755.1"/>
    </source>
</evidence>
<feature type="disulfide bond" evidence="5">
    <location>
        <begin position="87"/>
        <end position="98"/>
    </location>
</feature>
<feature type="disulfide bond" evidence="5">
    <location>
        <begin position="58"/>
        <end position="134"/>
    </location>
</feature>
<dbReference type="InterPro" id="IPR029052">
    <property type="entry name" value="Metallo-depent_PP-like"/>
</dbReference>
<evidence type="ECO:0000256" key="6">
    <source>
        <dbReference type="SAM" id="SignalP"/>
    </source>
</evidence>
<feature type="binding site" evidence="4">
    <location>
        <position position="171"/>
    </location>
    <ligand>
        <name>Zn(2+)</name>
        <dbReference type="ChEBI" id="CHEBI:29105"/>
        <label>1</label>
    </ligand>
</feature>
<feature type="binding site" evidence="4">
    <location>
        <position position="425"/>
    </location>
    <ligand>
        <name>Zn(2+)</name>
        <dbReference type="ChEBI" id="CHEBI:29105"/>
        <label>2</label>
    </ligand>
</feature>
<reference evidence="8 9" key="1">
    <citation type="journal article" date="2014" name="Genome Biol. Evol.">
        <title>Comparative genomics and transcriptomics analyses reveal divergent lifestyle features of nematode endoparasitic fungus Hirsutella minnesotensis.</title>
        <authorList>
            <person name="Lai Y."/>
            <person name="Liu K."/>
            <person name="Zhang X."/>
            <person name="Zhang X."/>
            <person name="Li K."/>
            <person name="Wang N."/>
            <person name="Shu C."/>
            <person name="Wu Y."/>
            <person name="Wang C."/>
            <person name="Bushley K.E."/>
            <person name="Xiang M."/>
            <person name="Liu X."/>
        </authorList>
    </citation>
    <scope>NUCLEOTIDE SEQUENCE [LARGE SCALE GENOMIC DNA]</scope>
    <source>
        <strain evidence="8 9">3608</strain>
    </source>
</reference>
<sequence>MRPQSLISFLALGHVVLGAAAATNGEVALLDVEQSSSDLQARGFVDDLWNKLKTATGCAGCEVVLTLMKGLVLLGDKPLVKVIQGICKLSKAADPKVCDGAVALEAPIVAASLRNMKIGSRASKALCTTLLGACGYPEVAPWSVPFPSPKPARGRPRPSGHKPLKVVHYSDIHVDPLYVAGSSTDCKMPICCRPYTDADKPGKSKSPAGPNGDHKCDAPISLEQSMYNAINEIAPDAAFTIFTGDIIDHAIWNTTEASNVQMIDRAYEAMNQSLRLVYGTAGNHESHPVNDFQPNAVGKGTQWVYQLLSNEWSRWVDRIAAENAAKTGAYSVKHPNSNLRIISLNTNVYYKHNFWMYYDMDDKDPNLQIAWLVRELDAAEKAGENVYIIGHMPLGERDALRDGSNYLDQVVNRYSSTIAAMFFGHTHVDHFEVSYSDYKSRNAGNALATSYIAPSLTPTSGMPSFRVYDVDPVTFGVLDATTYIADMDNEAFQTSGPVWTKLYSAKEAYGKAVKPPVTDAKAELTPAFWHRVTEGFEADEGLFDAFISRKSRGWNVATCRGKCKDDEICQLRAGRAEDNCFKPKLGIHLERRDGTTEHGEHDECGVPVTVSVLAAIIEDEENLAKFKQMVDRETELAGKAVET</sequence>
<feature type="signal peptide" evidence="6">
    <location>
        <begin position="1"/>
        <end position="21"/>
    </location>
</feature>
<keyword evidence="5" id="KW-1015">Disulfide bond</keyword>
<evidence type="ECO:0000256" key="4">
    <source>
        <dbReference type="PIRSR" id="PIRSR000948-1"/>
    </source>
</evidence>
<feature type="disulfide bond" evidence="5">
    <location>
        <begin position="186"/>
        <end position="191"/>
    </location>
</feature>
<feature type="binding site" evidence="4">
    <location>
        <position position="283"/>
    </location>
    <ligand>
        <name>Zn(2+)</name>
        <dbReference type="ChEBI" id="CHEBI:29105"/>
        <label>2</label>
    </ligand>
</feature>
<feature type="binding site" evidence="4">
    <location>
        <position position="391"/>
    </location>
    <ligand>
        <name>Zn(2+)</name>
        <dbReference type="ChEBI" id="CHEBI:29105"/>
        <label>2</label>
    </ligand>
</feature>
<feature type="disulfide bond" evidence="5">
    <location>
        <begin position="192"/>
        <end position="216"/>
    </location>
</feature>
<evidence type="ECO:0000259" key="7">
    <source>
        <dbReference type="Pfam" id="PF00149"/>
    </source>
</evidence>
<feature type="binding site" evidence="4">
    <location>
        <position position="173"/>
    </location>
    <ligand>
        <name>Zn(2+)</name>
        <dbReference type="ChEBI" id="CHEBI:29105"/>
        <label>1</label>
    </ligand>
</feature>
<dbReference type="OrthoDB" id="282973at2759"/>
<keyword evidence="3" id="KW-0326">Glycosidase</keyword>
<evidence type="ECO:0000256" key="2">
    <source>
        <dbReference type="ARBA" id="ARBA00023180"/>
    </source>
</evidence>
<name>A0A0F7ZM68_9HYPO</name>
<feature type="chain" id="PRO_5002526075" description="Sphingomyelin phosphodiesterase" evidence="6">
    <location>
        <begin position="22"/>
        <end position="643"/>
    </location>
</feature>
<evidence type="ECO:0000256" key="5">
    <source>
        <dbReference type="PIRSR" id="PIRSR000948-2"/>
    </source>
</evidence>
<feature type="binding site" evidence="4">
    <location>
        <position position="245"/>
    </location>
    <ligand>
        <name>Zn(2+)</name>
        <dbReference type="ChEBI" id="CHEBI:29105"/>
        <label>1</label>
    </ligand>
</feature>
<evidence type="ECO:0000256" key="1">
    <source>
        <dbReference type="ARBA" id="ARBA00022801"/>
    </source>
</evidence>
<feature type="domain" description="Calcineurin-like phosphoesterase" evidence="7">
    <location>
        <begin position="164"/>
        <end position="428"/>
    </location>
</feature>